<reference evidence="3" key="1">
    <citation type="submission" date="2020-07" db="EMBL/GenBank/DDBJ databases">
        <title>Multicomponent nature underlies the extraordinary mechanical properties of spider dragline silk.</title>
        <authorList>
            <person name="Kono N."/>
            <person name="Nakamura H."/>
            <person name="Mori M."/>
            <person name="Yoshida Y."/>
            <person name="Ohtoshi R."/>
            <person name="Malay A.D."/>
            <person name="Moran D.A.P."/>
            <person name="Tomita M."/>
            <person name="Numata K."/>
            <person name="Arakawa K."/>
        </authorList>
    </citation>
    <scope>NUCLEOTIDE SEQUENCE</scope>
</reference>
<name>A0A8X6HP59_TRICU</name>
<keyword evidence="1" id="KW-0732">Signal</keyword>
<dbReference type="PROSITE" id="PS50060">
    <property type="entry name" value="MAM_2"/>
    <property type="match status" value="1"/>
</dbReference>
<evidence type="ECO:0000313" key="3">
    <source>
        <dbReference type="EMBL" id="GFR06874.1"/>
    </source>
</evidence>
<sequence length="112" mass="12889">MLLLFLVACVAFVHGVLGYPSNSENHENSVQSSERNYKCDFENGLCSFLRNSPYNWETWKLFQGKKISTDIGPSVDHTFGTGKTFENRNDLRVTGNKYKWKNLLDFFILTTP</sequence>
<feature type="domain" description="MAM" evidence="2">
    <location>
        <begin position="37"/>
        <end position="82"/>
    </location>
</feature>
<dbReference type="OrthoDB" id="10020495at2759"/>
<evidence type="ECO:0000256" key="1">
    <source>
        <dbReference type="SAM" id="SignalP"/>
    </source>
</evidence>
<dbReference type="GO" id="GO:0016020">
    <property type="term" value="C:membrane"/>
    <property type="evidence" value="ECO:0007669"/>
    <property type="project" value="InterPro"/>
</dbReference>
<accession>A0A8X6HP59</accession>
<organism evidence="3 4">
    <name type="scientific">Trichonephila clavata</name>
    <name type="common">Joro spider</name>
    <name type="synonym">Nephila clavata</name>
    <dbReference type="NCBI Taxonomy" id="2740835"/>
    <lineage>
        <taxon>Eukaryota</taxon>
        <taxon>Metazoa</taxon>
        <taxon>Ecdysozoa</taxon>
        <taxon>Arthropoda</taxon>
        <taxon>Chelicerata</taxon>
        <taxon>Arachnida</taxon>
        <taxon>Araneae</taxon>
        <taxon>Araneomorphae</taxon>
        <taxon>Entelegynae</taxon>
        <taxon>Araneoidea</taxon>
        <taxon>Nephilidae</taxon>
        <taxon>Trichonephila</taxon>
    </lineage>
</organism>
<comment type="caution">
    <text evidence="3">The sequence shown here is derived from an EMBL/GenBank/DDBJ whole genome shotgun (WGS) entry which is preliminary data.</text>
</comment>
<protein>
    <recommendedName>
        <fullName evidence="2">MAM domain-containing protein</fullName>
    </recommendedName>
</protein>
<dbReference type="AlphaFoldDB" id="A0A8X6HP59"/>
<dbReference type="InterPro" id="IPR000998">
    <property type="entry name" value="MAM_dom"/>
</dbReference>
<dbReference type="Proteomes" id="UP000887116">
    <property type="component" value="Unassembled WGS sequence"/>
</dbReference>
<feature type="signal peptide" evidence="1">
    <location>
        <begin position="1"/>
        <end position="18"/>
    </location>
</feature>
<evidence type="ECO:0000259" key="2">
    <source>
        <dbReference type="PROSITE" id="PS50060"/>
    </source>
</evidence>
<dbReference type="Gene3D" id="2.60.120.200">
    <property type="match status" value="1"/>
</dbReference>
<evidence type="ECO:0000313" key="4">
    <source>
        <dbReference type="Proteomes" id="UP000887116"/>
    </source>
</evidence>
<feature type="chain" id="PRO_5036449644" description="MAM domain-containing protein" evidence="1">
    <location>
        <begin position="19"/>
        <end position="112"/>
    </location>
</feature>
<proteinExistence type="predicted"/>
<dbReference type="InterPro" id="IPR013320">
    <property type="entry name" value="ConA-like_dom_sf"/>
</dbReference>
<dbReference type="EMBL" id="BMAO01006202">
    <property type="protein sequence ID" value="GFR06874.1"/>
    <property type="molecule type" value="Genomic_DNA"/>
</dbReference>
<gene>
    <name evidence="3" type="ORF">TNCT_117641</name>
</gene>
<keyword evidence="4" id="KW-1185">Reference proteome</keyword>
<dbReference type="SUPFAM" id="SSF49899">
    <property type="entry name" value="Concanavalin A-like lectins/glucanases"/>
    <property type="match status" value="1"/>
</dbReference>